<evidence type="ECO:0000256" key="6">
    <source>
        <dbReference type="ARBA" id="ARBA00022737"/>
    </source>
</evidence>
<comment type="similarity">
    <text evidence="2">Belongs to the ABC transporter superfamily. ABCC family. Conjugate transporter (TC 3.A.1.208) subfamily.</text>
</comment>
<feature type="transmembrane region" description="Helical" evidence="14">
    <location>
        <begin position="553"/>
        <end position="574"/>
    </location>
</feature>
<feature type="transmembrane region" description="Helical" evidence="14">
    <location>
        <begin position="1080"/>
        <end position="1098"/>
    </location>
</feature>
<feature type="transmembrane region" description="Helical" evidence="14">
    <location>
        <begin position="943"/>
        <end position="962"/>
    </location>
</feature>
<dbReference type="CDD" id="cd18580">
    <property type="entry name" value="ABC_6TM_ABCC_D2"/>
    <property type="match status" value="1"/>
</dbReference>
<evidence type="ECO:0000313" key="17">
    <source>
        <dbReference type="EMBL" id="CAK9138990.1"/>
    </source>
</evidence>
<evidence type="ECO:0000259" key="15">
    <source>
        <dbReference type="PROSITE" id="PS50893"/>
    </source>
</evidence>
<feature type="region of interest" description="Disordered" evidence="13">
    <location>
        <begin position="878"/>
        <end position="925"/>
    </location>
</feature>
<dbReference type="InterPro" id="IPR003439">
    <property type="entry name" value="ABC_transporter-like_ATP-bd"/>
</dbReference>
<dbReference type="InterPro" id="IPR027417">
    <property type="entry name" value="P-loop_NTPase"/>
</dbReference>
<dbReference type="Pfam" id="PF00664">
    <property type="entry name" value="ABC_membrane"/>
    <property type="match status" value="2"/>
</dbReference>
<keyword evidence="11 14" id="KW-0472">Membrane</keyword>
<dbReference type="InterPro" id="IPR017871">
    <property type="entry name" value="ABC_transporter-like_CS"/>
</dbReference>
<feature type="domain" description="ABC transporter" evidence="15">
    <location>
        <begin position="1265"/>
        <end position="1497"/>
    </location>
</feature>
<evidence type="ECO:0000256" key="3">
    <source>
        <dbReference type="ARBA" id="ARBA00012191"/>
    </source>
</evidence>
<comment type="subcellular location">
    <subcellularLocation>
        <location evidence="1">Membrane</location>
        <topology evidence="1">Multi-pass membrane protein</topology>
    </subcellularLocation>
</comment>
<dbReference type="InterPro" id="IPR044726">
    <property type="entry name" value="ABCC_6TM_D2"/>
</dbReference>
<feature type="transmembrane region" description="Helical" evidence="14">
    <location>
        <begin position="983"/>
        <end position="1005"/>
    </location>
</feature>
<keyword evidence="4" id="KW-0813">Transport</keyword>
<feature type="compositionally biased region" description="Basic and acidic residues" evidence="13">
    <location>
        <begin position="900"/>
        <end position="920"/>
    </location>
</feature>
<dbReference type="SMART" id="SM00382">
    <property type="entry name" value="AAA"/>
    <property type="match status" value="2"/>
</dbReference>
<accession>A0ABC8R601</accession>
<comment type="catalytic activity">
    <reaction evidence="12">
        <text>ATP + H2O + xenobioticSide 1 = ADP + phosphate + xenobioticSide 2.</text>
        <dbReference type="EC" id="7.6.2.2"/>
    </reaction>
</comment>
<evidence type="ECO:0000256" key="4">
    <source>
        <dbReference type="ARBA" id="ARBA00022448"/>
    </source>
</evidence>
<evidence type="ECO:0000256" key="5">
    <source>
        <dbReference type="ARBA" id="ARBA00022692"/>
    </source>
</evidence>
<dbReference type="GO" id="GO:0005524">
    <property type="term" value="F:ATP binding"/>
    <property type="evidence" value="ECO:0007669"/>
    <property type="project" value="UniProtKB-KW"/>
</dbReference>
<feature type="transmembrane region" description="Helical" evidence="14">
    <location>
        <begin position="1200"/>
        <end position="1219"/>
    </location>
</feature>
<dbReference type="Gene3D" id="3.40.50.300">
    <property type="entry name" value="P-loop containing nucleotide triphosphate hydrolases"/>
    <property type="match status" value="2"/>
</dbReference>
<dbReference type="Proteomes" id="UP001642360">
    <property type="component" value="Unassembled WGS sequence"/>
</dbReference>
<evidence type="ECO:0000256" key="11">
    <source>
        <dbReference type="ARBA" id="ARBA00023136"/>
    </source>
</evidence>
<feature type="domain" description="ABC transmembrane type-1" evidence="16">
    <location>
        <begin position="949"/>
        <end position="1226"/>
    </location>
</feature>
<dbReference type="GO" id="GO:0016020">
    <property type="term" value="C:membrane"/>
    <property type="evidence" value="ECO:0007669"/>
    <property type="project" value="UniProtKB-SubCell"/>
</dbReference>
<dbReference type="InterPro" id="IPR050173">
    <property type="entry name" value="ABC_transporter_C-like"/>
</dbReference>
<evidence type="ECO:0000256" key="1">
    <source>
        <dbReference type="ARBA" id="ARBA00004141"/>
    </source>
</evidence>
<dbReference type="FunFam" id="3.40.50.300:FF:001048">
    <property type="entry name" value="ABC transporter C family member 4"/>
    <property type="match status" value="1"/>
</dbReference>
<feature type="transmembrane region" description="Helical" evidence="14">
    <location>
        <begin position="1054"/>
        <end position="1074"/>
    </location>
</feature>
<keyword evidence="10 14" id="KW-1133">Transmembrane helix</keyword>
<feature type="transmembrane region" description="Helical" evidence="14">
    <location>
        <begin position="369"/>
        <end position="390"/>
    </location>
</feature>
<dbReference type="SUPFAM" id="SSF52540">
    <property type="entry name" value="P-loop containing nucleoside triphosphate hydrolases"/>
    <property type="match status" value="2"/>
</dbReference>
<keyword evidence="18" id="KW-1185">Reference proteome</keyword>
<dbReference type="Pfam" id="PF00005">
    <property type="entry name" value="ABC_tran"/>
    <property type="match status" value="2"/>
</dbReference>
<feature type="transmembrane region" description="Helical" evidence="14">
    <location>
        <begin position="162"/>
        <end position="187"/>
    </location>
</feature>
<keyword evidence="8" id="KW-0067">ATP-binding</keyword>
<dbReference type="GO" id="GO:0008559">
    <property type="term" value="F:ABC-type xenobiotic transporter activity"/>
    <property type="evidence" value="ECO:0007669"/>
    <property type="project" value="UniProtKB-EC"/>
</dbReference>
<sequence length="1505" mass="168090">MATASWLSSLECSPSINQSSDTLSLVFQWVGFIFLSPCTQRIIWSSVDLLLVFTLIVVGAQKLFSKFTSNGTSTTSSSINEHLLGTDKSQFRVSLWFYLSLLVTALLGISYAVICIIAFSQGVNSPWGIGESLFRLVQAITQVVILVLIAHEKKFGAISHPLSLRIYWVANFIVLCLFSAGAIFRLISNGGDVNQYVKMDDIFFLATIPLSAFLFIVAIKGSSGISVVRESELSTDLRAEGYEPISTETNESSYAKASLFSKAVWLWLNPLLDKGYKSALKIEEVPTPPPDDRAERLAELFETNWPKPGERSKNLVLTTLLRCFWKDMVFTGFLALLRLTVTYVGPMLIQSFTDFTATKNRNLFKGCYLILILLFAKLIEALSSHHFNFYSQKLGMLIRTSVITALYKKGLRLSCSSRQDHGVGQIVNYMAVDAQQLSDMMTQLHSVWSMPLQVVVALVLLYFYLGLSTLAALAAVVAVLIFTLIRTQRNNILQYSVMMNRDLRMKATTEILNNMRVIKFQAWEEYFDQRIRGFRQSEYGWISKFMYSISLNLVVLTSTPVVVGALIFAVAVLLGTPLDAGKVFTATSIIKILQDPVRSFPQALISISQTMITLGRLDRYLTSRDLQDLSVEREEGCDGSIAVEVKDGSFSWDDEGSEEVLKGVNLEIKKGELGAIVGTVGSGKSSLLASILGEVHKISGKVRVCGSTAYVAQSSWIQNATIQENILFGSPMNRERYKEVIRVCCLEKDLEIMDHGDQTEIGERGINLSGGQKQRIQLARAVYQDCDIYLLDDVFSAVDAHTGSDIFKECVRGALKDKTILLVTHQVDLLPNADLILVMRDGKIVQSGRYQELLQSGLDFSALVAAHQTSMELVEMNTTTSVDNPPQTPKSPHAASPRDINGENRSLERSKSEKGNSKLIEEEERETGQVSSDVYRQYCTEAFGWWGVAVVMLFSLFWQSSLMASDYWLAYETSDEQIFNPSLFVNIYSIIAVVSCVVLVIRAYLVTFLGLKTSQSFFNQILHSILHAPMSFFDTTPSGRILSRATTDQTNVDFLIPIFMGMTIMMYFSLLSVAIITCQYAWPTVFLILPMVWANIWYKGYYLATSRELTRLASITKAPVIHHFSETISGVMTIRCFKKQNMFFQENVDRVNVNLQMDFHNNASNEWLGFRLETIGTFFLCISTLFMIMLPSSIVNADYIGLSLSYGLGLNSLLFWTVYMTCTLENRMVSVERIKQFIRIPSEAEWKITSSLPSPNWPNHGDIEIKALKVRYRPNTPMVLKGVNVSIQGGEKVGVVGRTGSGKSTLIQVFFRLVEPSSGTIIIDGVDICTLGLHDLRSRFGIIPQEPVLFQGSIRTNIDPIGLYSDEDIWKSLERCQLKDVVAAKTGKLDASVTDSGDNWSMGQRQLMCLGRVMLKHSKILFMDEATASVDSQTDAVIQKIIREDFADCTIISIAHRIPTVIDCDKVLVIDAGLAKEYDKPSRLIERPSLFGALVQEYANRSSGL</sequence>
<feature type="transmembrane region" description="Helical" evidence="14">
    <location>
        <begin position="328"/>
        <end position="349"/>
    </location>
</feature>
<feature type="domain" description="ABC transporter" evidence="15">
    <location>
        <begin position="643"/>
        <end position="866"/>
    </location>
</feature>
<feature type="transmembrane region" description="Helical" evidence="14">
    <location>
        <begin position="470"/>
        <end position="487"/>
    </location>
</feature>
<dbReference type="CDD" id="cd03244">
    <property type="entry name" value="ABCC_MRP_domain2"/>
    <property type="match status" value="1"/>
</dbReference>
<dbReference type="PROSITE" id="PS50929">
    <property type="entry name" value="ABC_TM1F"/>
    <property type="match status" value="2"/>
</dbReference>
<evidence type="ECO:0000256" key="2">
    <source>
        <dbReference type="ARBA" id="ARBA00009726"/>
    </source>
</evidence>
<dbReference type="InterPro" id="IPR011527">
    <property type="entry name" value="ABC1_TM_dom"/>
</dbReference>
<keyword evidence="9" id="KW-1278">Translocase</keyword>
<dbReference type="InterPro" id="IPR044746">
    <property type="entry name" value="ABCC_6TM_D1"/>
</dbReference>
<feature type="domain" description="ABC transmembrane type-1" evidence="16">
    <location>
        <begin position="329"/>
        <end position="609"/>
    </location>
</feature>
<feature type="transmembrane region" description="Helical" evidence="14">
    <location>
        <begin position="202"/>
        <end position="219"/>
    </location>
</feature>
<keyword evidence="6" id="KW-0677">Repeat</keyword>
<dbReference type="FunFam" id="3.40.50.300:FF:000169">
    <property type="entry name" value="ABC transporter C family member 3"/>
    <property type="match status" value="1"/>
</dbReference>
<dbReference type="CDD" id="cd18579">
    <property type="entry name" value="ABC_6TM_ABCC_D1"/>
    <property type="match status" value="1"/>
</dbReference>
<dbReference type="Gene3D" id="1.20.1560.10">
    <property type="entry name" value="ABC transporter type 1, transmembrane domain"/>
    <property type="match status" value="2"/>
</dbReference>
<dbReference type="PROSITE" id="PS00211">
    <property type="entry name" value="ABC_TRANSPORTER_1"/>
    <property type="match status" value="1"/>
</dbReference>
<dbReference type="FunFam" id="1.20.1560.10:FF:000003">
    <property type="entry name" value="ABC transporter C family member 10"/>
    <property type="match status" value="1"/>
</dbReference>
<name>A0ABC8R601_9AQUA</name>
<dbReference type="EC" id="7.6.2.2" evidence="3"/>
<evidence type="ECO:0000256" key="14">
    <source>
        <dbReference type="SAM" id="Phobius"/>
    </source>
</evidence>
<keyword evidence="7" id="KW-0547">Nucleotide-binding</keyword>
<dbReference type="FunFam" id="1.20.1560.10:FF:000002">
    <property type="entry name" value="ABC transporter C family member 5"/>
    <property type="match status" value="1"/>
</dbReference>
<evidence type="ECO:0000313" key="18">
    <source>
        <dbReference type="Proteomes" id="UP001642360"/>
    </source>
</evidence>
<dbReference type="InterPro" id="IPR003593">
    <property type="entry name" value="AAA+_ATPase"/>
</dbReference>
<evidence type="ECO:0000256" key="13">
    <source>
        <dbReference type="SAM" id="MobiDB-lite"/>
    </source>
</evidence>
<evidence type="ECO:0000256" key="7">
    <source>
        <dbReference type="ARBA" id="ARBA00022741"/>
    </source>
</evidence>
<evidence type="ECO:0000256" key="10">
    <source>
        <dbReference type="ARBA" id="ARBA00022989"/>
    </source>
</evidence>
<feature type="transmembrane region" description="Helical" evidence="14">
    <location>
        <begin position="42"/>
        <end position="60"/>
    </location>
</feature>
<dbReference type="InterPro" id="IPR036640">
    <property type="entry name" value="ABC1_TM_sf"/>
</dbReference>
<evidence type="ECO:0000256" key="12">
    <source>
        <dbReference type="ARBA" id="ARBA00034018"/>
    </source>
</evidence>
<feature type="transmembrane region" description="Helical" evidence="14">
    <location>
        <begin position="95"/>
        <end position="120"/>
    </location>
</feature>
<proteinExistence type="inferred from homology"/>
<dbReference type="SUPFAM" id="SSF90123">
    <property type="entry name" value="ABC transporter transmembrane region"/>
    <property type="match status" value="2"/>
</dbReference>
<evidence type="ECO:0000256" key="8">
    <source>
        <dbReference type="ARBA" id="ARBA00022840"/>
    </source>
</evidence>
<dbReference type="PROSITE" id="PS50893">
    <property type="entry name" value="ABC_TRANSPORTER_2"/>
    <property type="match status" value="2"/>
</dbReference>
<dbReference type="CDD" id="cd03250">
    <property type="entry name" value="ABCC_MRP_domain1"/>
    <property type="match status" value="1"/>
</dbReference>
<comment type="caution">
    <text evidence="17">The sequence shown here is derived from an EMBL/GenBank/DDBJ whole genome shotgun (WGS) entry which is preliminary data.</text>
</comment>
<dbReference type="PANTHER" id="PTHR24223">
    <property type="entry name" value="ATP-BINDING CASSETTE SUB-FAMILY C"/>
    <property type="match status" value="1"/>
</dbReference>
<reference evidence="17 18" key="1">
    <citation type="submission" date="2024-02" db="EMBL/GenBank/DDBJ databases">
        <authorList>
            <person name="Vignale AGUSTIN F."/>
            <person name="Sosa J E."/>
            <person name="Modenutti C."/>
        </authorList>
    </citation>
    <scope>NUCLEOTIDE SEQUENCE [LARGE SCALE GENOMIC DNA]</scope>
</reference>
<protein>
    <recommendedName>
        <fullName evidence="3">ABC-type xenobiotic transporter</fullName>
        <ecNumber evidence="3">7.6.2.2</ecNumber>
    </recommendedName>
</protein>
<keyword evidence="5 14" id="KW-0812">Transmembrane</keyword>
<evidence type="ECO:0000256" key="9">
    <source>
        <dbReference type="ARBA" id="ARBA00022967"/>
    </source>
</evidence>
<evidence type="ECO:0000259" key="16">
    <source>
        <dbReference type="PROSITE" id="PS50929"/>
    </source>
</evidence>
<feature type="transmembrane region" description="Helical" evidence="14">
    <location>
        <begin position="1175"/>
        <end position="1194"/>
    </location>
</feature>
<organism evidence="17 18">
    <name type="scientific">Ilex paraguariensis</name>
    <name type="common">yerba mate</name>
    <dbReference type="NCBI Taxonomy" id="185542"/>
    <lineage>
        <taxon>Eukaryota</taxon>
        <taxon>Viridiplantae</taxon>
        <taxon>Streptophyta</taxon>
        <taxon>Embryophyta</taxon>
        <taxon>Tracheophyta</taxon>
        <taxon>Spermatophyta</taxon>
        <taxon>Magnoliopsida</taxon>
        <taxon>eudicotyledons</taxon>
        <taxon>Gunneridae</taxon>
        <taxon>Pentapetalae</taxon>
        <taxon>asterids</taxon>
        <taxon>campanulids</taxon>
        <taxon>Aquifoliales</taxon>
        <taxon>Aquifoliaceae</taxon>
        <taxon>Ilex</taxon>
    </lineage>
</organism>
<dbReference type="PANTHER" id="PTHR24223:SF386">
    <property type="entry name" value="ABC-TYPE XENOBIOTIC TRANSPORTER"/>
    <property type="match status" value="1"/>
</dbReference>
<feature type="transmembrane region" description="Helical" evidence="14">
    <location>
        <begin position="132"/>
        <end position="150"/>
    </location>
</feature>
<gene>
    <name evidence="17" type="ORF">ILEXP_LOCUS6343</name>
</gene>
<dbReference type="EMBL" id="CAUOFW020000925">
    <property type="protein sequence ID" value="CAK9138990.1"/>
    <property type="molecule type" value="Genomic_DNA"/>
</dbReference>